<dbReference type="GO" id="GO:0006508">
    <property type="term" value="P:proteolysis"/>
    <property type="evidence" value="ECO:0007669"/>
    <property type="project" value="InterPro"/>
</dbReference>
<feature type="region of interest" description="Disordered" evidence="3">
    <location>
        <begin position="399"/>
        <end position="422"/>
    </location>
</feature>
<dbReference type="InterPro" id="IPR001254">
    <property type="entry name" value="Trypsin_dom"/>
</dbReference>
<dbReference type="PANTHER" id="PTHR15462">
    <property type="entry name" value="SERINE PROTEASE"/>
    <property type="match status" value="1"/>
</dbReference>
<protein>
    <recommendedName>
        <fullName evidence="4">Peptidase S1 domain-containing protein</fullName>
    </recommendedName>
</protein>
<evidence type="ECO:0000313" key="5">
    <source>
        <dbReference type="EMBL" id="KAK6176705.1"/>
    </source>
</evidence>
<comment type="caution">
    <text evidence="5">The sequence shown here is derived from an EMBL/GenBank/DDBJ whole genome shotgun (WGS) entry which is preliminary data.</text>
</comment>
<reference evidence="5 6" key="1">
    <citation type="submission" date="2024-01" db="EMBL/GenBank/DDBJ databases">
        <title>The genome of the rayed Mediterranean limpet Patella caerulea (Linnaeus, 1758).</title>
        <authorList>
            <person name="Anh-Thu Weber A."/>
            <person name="Halstead-Nussloch G."/>
        </authorList>
    </citation>
    <scope>NUCLEOTIDE SEQUENCE [LARGE SCALE GENOMIC DNA]</scope>
    <source>
        <strain evidence="5">AATW-2023a</strain>
        <tissue evidence="5">Whole specimen</tissue>
    </source>
</reference>
<accession>A0AAN8JJX7</accession>
<gene>
    <name evidence="5" type="ORF">SNE40_014953</name>
</gene>
<proteinExistence type="inferred from homology"/>
<feature type="region of interest" description="Disordered" evidence="3">
    <location>
        <begin position="48"/>
        <end position="70"/>
    </location>
</feature>
<dbReference type="Gene3D" id="2.40.10.10">
    <property type="entry name" value="Trypsin-like serine proteases"/>
    <property type="match status" value="2"/>
</dbReference>
<evidence type="ECO:0000313" key="6">
    <source>
        <dbReference type="Proteomes" id="UP001347796"/>
    </source>
</evidence>
<dbReference type="Pfam" id="PF00089">
    <property type="entry name" value="Trypsin"/>
    <property type="match status" value="1"/>
</dbReference>
<name>A0AAN8JJX7_PATCE</name>
<feature type="region of interest" description="Disordered" evidence="3">
    <location>
        <begin position="110"/>
        <end position="138"/>
    </location>
</feature>
<dbReference type="InterPro" id="IPR009003">
    <property type="entry name" value="Peptidase_S1_PA"/>
</dbReference>
<comment type="similarity">
    <text evidence="1">Belongs to the peptidase S1 family.</text>
</comment>
<feature type="region of interest" description="Disordered" evidence="3">
    <location>
        <begin position="302"/>
        <end position="329"/>
    </location>
</feature>
<dbReference type="InterPro" id="IPR050966">
    <property type="entry name" value="Glutamyl_endopeptidase"/>
</dbReference>
<dbReference type="SUPFAM" id="SSF50494">
    <property type="entry name" value="Trypsin-like serine proteases"/>
    <property type="match status" value="1"/>
</dbReference>
<feature type="compositionally biased region" description="Polar residues" evidence="3">
    <location>
        <begin position="115"/>
        <end position="132"/>
    </location>
</feature>
<feature type="compositionally biased region" description="Acidic residues" evidence="3">
    <location>
        <begin position="304"/>
        <end position="321"/>
    </location>
</feature>
<keyword evidence="6" id="KW-1185">Reference proteome</keyword>
<organism evidence="5 6">
    <name type="scientific">Patella caerulea</name>
    <name type="common">Rayed Mediterranean limpet</name>
    <dbReference type="NCBI Taxonomy" id="87958"/>
    <lineage>
        <taxon>Eukaryota</taxon>
        <taxon>Metazoa</taxon>
        <taxon>Spiralia</taxon>
        <taxon>Lophotrochozoa</taxon>
        <taxon>Mollusca</taxon>
        <taxon>Gastropoda</taxon>
        <taxon>Patellogastropoda</taxon>
        <taxon>Patelloidea</taxon>
        <taxon>Patellidae</taxon>
        <taxon>Patella</taxon>
    </lineage>
</organism>
<feature type="domain" description="Peptidase S1" evidence="4">
    <location>
        <begin position="444"/>
        <end position="631"/>
    </location>
</feature>
<sequence length="684" mass="77942">MQTKNQLLSQYKTTPKSFYHPHIFYLPSKSSQLNKIASVSKHFKSKLMNRGGGENKPNFRRSGNYTDQSKEQYDIPDKTFDILRFKTGRSNIPPSYMLSEVKRLPDAQFKRGEGNLNSKTNSGLKPSTSSYVPSDHKGKPTLSLDSLIGQEDALDELFLNDQEDSVGFAQSGKFSKNYENDVTDQTVPFDTMSLDYHNNMIDSVHYSDTNLDNIMDVEETLPLSAFLNQDMFAQNSDTHDFQDSFGSALESKNYFVDSKSDQQLLNGNNFENNYDQNYQNSFENRNDLDNFIVYDNTNNNDNENGFDDFQSESENDFEDEIASSPSDGANYYTRDNIIPGARAGVYKTFIHALAKTIDWVLNIFLSQQNVLPMKPQYRSKSVSNNPFYVNKRRGPLYIPNDRIPSMSKRRRRKNRKQRKNRSKKLYLYGKDDRALVFLPLMRRYPFSNVVRLSSGCTGTLLTPYHVLTAAHCVHNGEDFKHNLQMLKIEIPDTMGFRVYYIQKISIPKSWRRSGHLSEAARASYDYAIVRLNIGVPGKTTFLPLSVPKSNILNQDMIFLGFPTDGDTGLYKSKCHSFYSMAYMDGNLILTHCDSAVGNSGAAVFVDDPRDGKRIVGVLSNTMKVSDMKYISRYSIITALTWNKLFEICSMMAPLGQQYGVCPSFETISRSNKAPRRNSVIPFFG</sequence>
<dbReference type="InterPro" id="IPR018114">
    <property type="entry name" value="TRYPSIN_HIS"/>
</dbReference>
<dbReference type="Proteomes" id="UP001347796">
    <property type="component" value="Unassembled WGS sequence"/>
</dbReference>
<dbReference type="GO" id="GO:0004252">
    <property type="term" value="F:serine-type endopeptidase activity"/>
    <property type="evidence" value="ECO:0007669"/>
    <property type="project" value="InterPro"/>
</dbReference>
<dbReference type="PANTHER" id="PTHR15462:SF8">
    <property type="entry name" value="SERINE PROTEASE"/>
    <property type="match status" value="1"/>
</dbReference>
<dbReference type="EMBL" id="JAZGQO010000010">
    <property type="protein sequence ID" value="KAK6176705.1"/>
    <property type="molecule type" value="Genomic_DNA"/>
</dbReference>
<dbReference type="AlphaFoldDB" id="A0AAN8JJX7"/>
<evidence type="ECO:0000259" key="4">
    <source>
        <dbReference type="Pfam" id="PF00089"/>
    </source>
</evidence>
<dbReference type="InterPro" id="IPR043504">
    <property type="entry name" value="Peptidase_S1_PA_chymotrypsin"/>
</dbReference>
<evidence type="ECO:0000256" key="2">
    <source>
        <dbReference type="ARBA" id="ARBA00022729"/>
    </source>
</evidence>
<keyword evidence="2" id="KW-0732">Signal</keyword>
<feature type="compositionally biased region" description="Basic residues" evidence="3">
    <location>
        <begin position="407"/>
        <end position="422"/>
    </location>
</feature>
<evidence type="ECO:0000256" key="1">
    <source>
        <dbReference type="ARBA" id="ARBA00007664"/>
    </source>
</evidence>
<evidence type="ECO:0000256" key="3">
    <source>
        <dbReference type="SAM" id="MobiDB-lite"/>
    </source>
</evidence>
<dbReference type="PROSITE" id="PS00134">
    <property type="entry name" value="TRYPSIN_HIS"/>
    <property type="match status" value="1"/>
</dbReference>